<evidence type="ECO:0000313" key="2">
    <source>
        <dbReference type="Proteomes" id="UP000001564"/>
    </source>
</evidence>
<dbReference type="EMBL" id="AM711867">
    <property type="protein sequence ID" value="CAN02372.1"/>
    <property type="molecule type" value="Genomic_DNA"/>
</dbReference>
<dbReference type="AlphaFoldDB" id="A5CTE5"/>
<organism evidence="1 2">
    <name type="scientific">Clavibacter michiganensis subsp. michiganensis (strain NCPPB 382)</name>
    <dbReference type="NCBI Taxonomy" id="443906"/>
    <lineage>
        <taxon>Bacteria</taxon>
        <taxon>Bacillati</taxon>
        <taxon>Actinomycetota</taxon>
        <taxon>Actinomycetes</taxon>
        <taxon>Micrococcales</taxon>
        <taxon>Microbacteriaceae</taxon>
        <taxon>Clavibacter</taxon>
    </lineage>
</organism>
<sequence>MSSTRYHLAQDQTWKRCRAVKRKGQMVTQCQIGGRAHVVGRQGIADAGGGWERRTESGVRVSIFISGRRANGTFFTDAPSRHTEYDSNGKVMTLRDRLHPKKNPGKDGNVISMKRRTLENTPAMLRDFYDAGTGFSWKGVGRDERGGISPDYLYADLVEREGVKLDDYVTYVTYSPHPRVKNKELQEAVISLFAPDFDLATWRNSDDRAVVAAHLPKVLSQIEVEYELVDLMGDDA</sequence>
<name>A5CTE5_CLAM3</name>
<protein>
    <submittedName>
        <fullName evidence="1">Uncharacterized protein</fullName>
    </submittedName>
</protein>
<reference evidence="1 2" key="1">
    <citation type="journal article" date="2008" name="J. Bacteriol.">
        <title>The genome sequence of the tomato-pathogenic actinomycete Clavibacter michiganensis subsp. michiganensis NCPPB382 reveals a large island involved in pathogenicity.</title>
        <authorList>
            <person name="Gartemann K.H."/>
            <person name="Abt B."/>
            <person name="Bekel T."/>
            <person name="Burger A."/>
            <person name="Engemann J."/>
            <person name="Flugel M."/>
            <person name="Gaigalat L."/>
            <person name="Goesmann A."/>
            <person name="Grafen I."/>
            <person name="Kalinowski J."/>
            <person name="Kaup O."/>
            <person name="Kirchner O."/>
            <person name="Krause L."/>
            <person name="Linke B."/>
            <person name="McHardy A."/>
            <person name="Meyer F."/>
            <person name="Pohle S."/>
            <person name="Ruckert C."/>
            <person name="Schneiker S."/>
            <person name="Zellermann E.M."/>
            <person name="Puhler A."/>
            <person name="Eichenlaub R."/>
            <person name="Kaiser O."/>
            <person name="Bartels D."/>
        </authorList>
    </citation>
    <scope>NUCLEOTIDE SEQUENCE [LARGE SCALE GENOMIC DNA]</scope>
    <source>
        <strain evidence="1 2">NCPPB 382</strain>
    </source>
</reference>
<accession>A5CTE5</accession>
<keyword evidence="2" id="KW-1185">Reference proteome</keyword>
<proteinExistence type="predicted"/>
<dbReference type="Proteomes" id="UP000001564">
    <property type="component" value="Chromosome"/>
</dbReference>
<dbReference type="KEGG" id="cmi:CMM_2300"/>
<gene>
    <name evidence="1" type="ordered locus">CMM_2300</name>
</gene>
<dbReference type="HOGENOM" id="CLU_1173783_0_0_11"/>
<evidence type="ECO:0000313" key="1">
    <source>
        <dbReference type="EMBL" id="CAN02372.1"/>
    </source>
</evidence>